<dbReference type="InterPro" id="IPR011010">
    <property type="entry name" value="DNA_brk_join_enz"/>
</dbReference>
<feature type="active site" evidence="9">
    <location>
        <position position="182"/>
    </location>
</feature>
<reference evidence="12 13" key="1">
    <citation type="submission" date="2018-07" db="EMBL/GenBank/DDBJ databases">
        <title>Genomic Encyclopedia of Type Strains, Phase III (KMG-III): the genomes of soil and plant-associated and newly described type strains.</title>
        <authorList>
            <person name="Whitman W."/>
        </authorList>
    </citation>
    <scope>NUCLEOTIDE SEQUENCE [LARGE SCALE GENOMIC DNA]</scope>
    <source>
        <strain evidence="12 13">CECT 8488</strain>
    </source>
</reference>
<evidence type="ECO:0000256" key="9">
    <source>
        <dbReference type="HAMAP-Rule" id="MF_01808"/>
    </source>
</evidence>
<dbReference type="GO" id="GO:0003677">
    <property type="term" value="F:DNA binding"/>
    <property type="evidence" value="ECO:0007669"/>
    <property type="project" value="UniProtKB-UniRule"/>
</dbReference>
<evidence type="ECO:0000259" key="11">
    <source>
        <dbReference type="PROSITE" id="PS51900"/>
    </source>
</evidence>
<dbReference type="RefSeq" id="WP_245957103.1">
    <property type="nucleotide sequence ID" value="NZ_QRDW01000008.1"/>
</dbReference>
<dbReference type="PANTHER" id="PTHR30349">
    <property type="entry name" value="PHAGE INTEGRASE-RELATED"/>
    <property type="match status" value="1"/>
</dbReference>
<dbReference type="SUPFAM" id="SSF47823">
    <property type="entry name" value="lambda integrase-like, N-terminal domain"/>
    <property type="match status" value="1"/>
</dbReference>
<evidence type="ECO:0000256" key="2">
    <source>
        <dbReference type="ARBA" id="ARBA00022490"/>
    </source>
</evidence>
<dbReference type="GO" id="GO:0051301">
    <property type="term" value="P:cell division"/>
    <property type="evidence" value="ECO:0007669"/>
    <property type="project" value="UniProtKB-KW"/>
</dbReference>
<dbReference type="InterPro" id="IPR023009">
    <property type="entry name" value="Tyrosine_recombinase_XerC/XerD"/>
</dbReference>
<comment type="subunit">
    <text evidence="9">Forms a cyclic heterotetrameric complex composed of two molecules of XerC and two molecules of XerD.</text>
</comment>
<dbReference type="CDD" id="cd00798">
    <property type="entry name" value="INT_XerDC_C"/>
    <property type="match status" value="1"/>
</dbReference>
<dbReference type="PANTHER" id="PTHR30349:SF90">
    <property type="entry name" value="TYROSINE RECOMBINASE XERD"/>
    <property type="match status" value="1"/>
</dbReference>
<accession>A0A3D9HF30</accession>
<dbReference type="Gene3D" id="1.10.150.130">
    <property type="match status" value="1"/>
</dbReference>
<keyword evidence="7 9" id="KW-0233">DNA recombination</keyword>
<dbReference type="EMBL" id="QRDW01000008">
    <property type="protein sequence ID" value="RED48073.1"/>
    <property type="molecule type" value="Genomic_DNA"/>
</dbReference>
<comment type="caution">
    <text evidence="12">The sequence shown here is derived from an EMBL/GenBank/DDBJ whole genome shotgun (WGS) entry which is preliminary data.</text>
</comment>
<evidence type="ECO:0000256" key="5">
    <source>
        <dbReference type="ARBA" id="ARBA00022908"/>
    </source>
</evidence>
<evidence type="ECO:0000256" key="6">
    <source>
        <dbReference type="ARBA" id="ARBA00023125"/>
    </source>
</evidence>
<proteinExistence type="inferred from homology"/>
<feature type="active site" evidence="9">
    <location>
        <position position="300"/>
    </location>
</feature>
<dbReference type="GO" id="GO:0009037">
    <property type="term" value="F:tyrosine-based site-specific recombinase activity"/>
    <property type="evidence" value="ECO:0007669"/>
    <property type="project" value="UniProtKB-UniRule"/>
</dbReference>
<keyword evidence="2 9" id="KW-0963">Cytoplasm</keyword>
<evidence type="ECO:0000256" key="8">
    <source>
        <dbReference type="ARBA" id="ARBA00023306"/>
    </source>
</evidence>
<name>A0A3D9HF30_9PROT</name>
<feature type="active site" evidence="9">
    <location>
        <position position="274"/>
    </location>
</feature>
<dbReference type="GO" id="GO:0005737">
    <property type="term" value="C:cytoplasm"/>
    <property type="evidence" value="ECO:0007669"/>
    <property type="project" value="UniProtKB-SubCell"/>
</dbReference>
<dbReference type="PROSITE" id="PS51898">
    <property type="entry name" value="TYR_RECOMBINASE"/>
    <property type="match status" value="1"/>
</dbReference>
<organism evidence="12 13">
    <name type="scientific">Aestuariispira insulae</name>
    <dbReference type="NCBI Taxonomy" id="1461337"/>
    <lineage>
        <taxon>Bacteria</taxon>
        <taxon>Pseudomonadati</taxon>
        <taxon>Pseudomonadota</taxon>
        <taxon>Alphaproteobacteria</taxon>
        <taxon>Rhodospirillales</taxon>
        <taxon>Kiloniellaceae</taxon>
        <taxon>Aestuariispira</taxon>
    </lineage>
</organism>
<evidence type="ECO:0000256" key="4">
    <source>
        <dbReference type="ARBA" id="ARBA00022829"/>
    </source>
</evidence>
<comment type="similarity">
    <text evidence="9">Belongs to the 'phage' integrase family. XerC subfamily.</text>
</comment>
<dbReference type="InterPro" id="IPR004107">
    <property type="entry name" value="Integrase_SAM-like_N"/>
</dbReference>
<keyword evidence="8 9" id="KW-0131">Cell cycle</keyword>
<dbReference type="InterPro" id="IPR050090">
    <property type="entry name" value="Tyrosine_recombinase_XerCD"/>
</dbReference>
<dbReference type="InterPro" id="IPR044068">
    <property type="entry name" value="CB"/>
</dbReference>
<dbReference type="GO" id="GO:0007059">
    <property type="term" value="P:chromosome segregation"/>
    <property type="evidence" value="ECO:0007669"/>
    <property type="project" value="UniProtKB-UniRule"/>
</dbReference>
<protein>
    <recommendedName>
        <fullName evidence="9">Tyrosine recombinase XerC</fullName>
    </recommendedName>
</protein>
<keyword evidence="4 9" id="KW-0159">Chromosome partition</keyword>
<dbReference type="Pfam" id="PF00589">
    <property type="entry name" value="Phage_integrase"/>
    <property type="match status" value="1"/>
</dbReference>
<feature type="active site" description="O-(3'-phospho-DNA)-tyrosine intermediate" evidence="9">
    <location>
        <position position="309"/>
    </location>
</feature>
<evidence type="ECO:0000259" key="10">
    <source>
        <dbReference type="PROSITE" id="PS51898"/>
    </source>
</evidence>
<gene>
    <name evidence="9" type="primary">xerC</name>
    <name evidence="12" type="ORF">DFP90_10891</name>
</gene>
<dbReference type="HAMAP" id="MF_01808">
    <property type="entry name" value="Recomb_XerC_XerD"/>
    <property type="match status" value="1"/>
</dbReference>
<dbReference type="GO" id="GO:0006313">
    <property type="term" value="P:DNA transposition"/>
    <property type="evidence" value="ECO:0007669"/>
    <property type="project" value="UniProtKB-UniRule"/>
</dbReference>
<evidence type="ECO:0000256" key="1">
    <source>
        <dbReference type="ARBA" id="ARBA00004496"/>
    </source>
</evidence>
<dbReference type="Gene3D" id="1.10.443.10">
    <property type="entry name" value="Intergrase catalytic core"/>
    <property type="match status" value="1"/>
</dbReference>
<dbReference type="InterPro" id="IPR013762">
    <property type="entry name" value="Integrase-like_cat_sf"/>
</dbReference>
<dbReference type="InterPro" id="IPR010998">
    <property type="entry name" value="Integrase_recombinase_N"/>
</dbReference>
<feature type="domain" description="Tyr recombinase" evidence="10">
    <location>
        <begin position="139"/>
        <end position="322"/>
    </location>
</feature>
<dbReference type="InterPro" id="IPR002104">
    <property type="entry name" value="Integrase_catalytic"/>
</dbReference>
<dbReference type="PROSITE" id="PS51900">
    <property type="entry name" value="CB"/>
    <property type="match status" value="1"/>
</dbReference>
<feature type="domain" description="Core-binding (CB)" evidence="11">
    <location>
        <begin position="27"/>
        <end position="118"/>
    </location>
</feature>
<feature type="active site" evidence="9">
    <location>
        <position position="277"/>
    </location>
</feature>
<sequence>MTTKPSSRSGAKAPVWDLDLDPTCGNGDVARAYRGFLEHIRAEKRYSHHTLDGYARDLTAFLHFVSHHLGGIAGLNDLASLKTADFRAWLARRAAQEMAKTSTARALSAVRSFFRWLDRQDLASNAAIATIRTPKLDRAVPKPLTASDAERTLDLAGSWTTEEWAARRDEAVLTLLYGCGLRISEALDLNRKDWAADQATVRVLGKGNKERLVPVLPAVQAAITAYLDLCPYGSDADDPLFYGLRGGRLNARTVQKLVQQLRHALGLPDSATPHALRHSFATHLLAGGGDLRAIQELLGHASLTTTQRYTEIDTGTLLMEYAKAHPRSGR</sequence>
<comment type="function">
    <text evidence="9">Site-specific tyrosine recombinase, which acts by catalyzing the cutting and rejoining of the recombining DNA molecules. The XerC-XerD complex is essential to convert dimers of the bacterial chromosome into monomers to permit their segregation at cell division. It also contributes to the segregational stability of plasmids.</text>
</comment>
<evidence type="ECO:0000256" key="7">
    <source>
        <dbReference type="ARBA" id="ARBA00023172"/>
    </source>
</evidence>
<dbReference type="AlphaFoldDB" id="A0A3D9HF30"/>
<dbReference type="Proteomes" id="UP000256845">
    <property type="component" value="Unassembled WGS sequence"/>
</dbReference>
<keyword evidence="6 9" id="KW-0238">DNA-binding</keyword>
<keyword evidence="5 9" id="KW-0229">DNA integration</keyword>
<feature type="active site" evidence="9">
    <location>
        <position position="206"/>
    </location>
</feature>
<evidence type="ECO:0000313" key="12">
    <source>
        <dbReference type="EMBL" id="RED48073.1"/>
    </source>
</evidence>
<keyword evidence="3 9" id="KW-0132">Cell division</keyword>
<dbReference type="SUPFAM" id="SSF56349">
    <property type="entry name" value="DNA breaking-rejoining enzymes"/>
    <property type="match status" value="1"/>
</dbReference>
<evidence type="ECO:0000256" key="3">
    <source>
        <dbReference type="ARBA" id="ARBA00022618"/>
    </source>
</evidence>
<comment type="subcellular location">
    <subcellularLocation>
        <location evidence="1 9">Cytoplasm</location>
    </subcellularLocation>
</comment>
<evidence type="ECO:0000313" key="13">
    <source>
        <dbReference type="Proteomes" id="UP000256845"/>
    </source>
</evidence>
<keyword evidence="13" id="KW-1185">Reference proteome</keyword>
<dbReference type="Pfam" id="PF02899">
    <property type="entry name" value="Phage_int_SAM_1"/>
    <property type="match status" value="1"/>
</dbReference>